<dbReference type="GO" id="GO:0005524">
    <property type="term" value="F:ATP binding"/>
    <property type="evidence" value="ECO:0007669"/>
    <property type="project" value="UniProtKB-KW"/>
</dbReference>
<dbReference type="PROSITE" id="PS50893">
    <property type="entry name" value="ABC_TRANSPORTER_2"/>
    <property type="match status" value="1"/>
</dbReference>
<feature type="domain" description="ABC transmembrane type-1" evidence="12">
    <location>
        <begin position="31"/>
        <end position="317"/>
    </location>
</feature>
<sequence length="618" mass="69170">MNRLQNSKKAPKGTFKRLLKQIISLHKYRLLFVVVCMILSTLANIGATYTIQYVIDAASRINKQSADFTEVINLIITMVALYLTSIALAIVYLRMMIDIAQDTLTDLRDKLFKKMMGLPLRYFDTNSHGDLMSRFTNDVDATRQMISQSLPQIIVSTLTIIGYLTAMVITSWILSLVTLILTSVIFFVVKRINSNSRKYYRNQQTAIGKVNGYVEEMIEGQKVVKVFNHEKKAAADFSKLNDELYENAKNASMKSGILIPITLNLGYLTFALVSAFGAYLYTKDLLAVPALVGFLLFVRQFTGPINQLSQQMNFVNMALSGAARIFDVLDEENEVNEGKVILVQATYDNNQLVETTEATNTWAFKDLKENKLIKLSGDVRFKDVDFSYNPNKKILKKVSLYAKPGQKIAFVGATGAGKTTITNLINRFYDIDNGEITFDGINVKNIEKSSLRKSLGIVLQDTDLFTGTIFDNIRYGKLDATNDEIIQAAKLANADEFITKLPLGYETVITDNGQNLSSGQRQLLSIARVAVANPPVLILDEATSSIDTHTEKLIQNGMDELMKGRTVFVIAHRLSTIKNSNAIIVLDSGEIIERGNHDELIEQKGKYYQLYTGAFELE</sequence>
<dbReference type="FunFam" id="1.20.1560.10:FF:000011">
    <property type="entry name" value="Multidrug ABC transporter ATP-binding protein"/>
    <property type="match status" value="1"/>
</dbReference>
<dbReference type="GO" id="GO:0016887">
    <property type="term" value="F:ATP hydrolysis activity"/>
    <property type="evidence" value="ECO:0007669"/>
    <property type="project" value="InterPro"/>
</dbReference>
<dbReference type="GO" id="GO:0015421">
    <property type="term" value="F:ABC-type oligopeptide transporter activity"/>
    <property type="evidence" value="ECO:0007669"/>
    <property type="project" value="TreeGrafter"/>
</dbReference>
<dbReference type="PANTHER" id="PTHR43394">
    <property type="entry name" value="ATP-DEPENDENT PERMEASE MDL1, MITOCHONDRIAL"/>
    <property type="match status" value="1"/>
</dbReference>
<evidence type="ECO:0000256" key="5">
    <source>
        <dbReference type="ARBA" id="ARBA00022692"/>
    </source>
</evidence>
<keyword evidence="5 10" id="KW-0812">Transmembrane</keyword>
<proteinExistence type="inferred from homology"/>
<feature type="domain" description="ABC transporter" evidence="11">
    <location>
        <begin position="379"/>
        <end position="613"/>
    </location>
</feature>
<evidence type="ECO:0000256" key="8">
    <source>
        <dbReference type="ARBA" id="ARBA00022989"/>
    </source>
</evidence>
<dbReference type="InterPro" id="IPR039421">
    <property type="entry name" value="Type_1_exporter"/>
</dbReference>
<dbReference type="PROSITE" id="PS50929">
    <property type="entry name" value="ABC_TM1F"/>
    <property type="match status" value="1"/>
</dbReference>
<evidence type="ECO:0000256" key="9">
    <source>
        <dbReference type="ARBA" id="ARBA00023136"/>
    </source>
</evidence>
<evidence type="ECO:0000256" key="4">
    <source>
        <dbReference type="ARBA" id="ARBA00022475"/>
    </source>
</evidence>
<dbReference type="GO" id="GO:0005886">
    <property type="term" value="C:plasma membrane"/>
    <property type="evidence" value="ECO:0007669"/>
    <property type="project" value="UniProtKB-SubCell"/>
</dbReference>
<dbReference type="SUPFAM" id="SSF90123">
    <property type="entry name" value="ABC transporter transmembrane region"/>
    <property type="match status" value="1"/>
</dbReference>
<keyword evidence="9 10" id="KW-0472">Membrane</keyword>
<keyword evidence="4" id="KW-1003">Cell membrane</keyword>
<dbReference type="PANTHER" id="PTHR43394:SF1">
    <property type="entry name" value="ATP-BINDING CASSETTE SUB-FAMILY B MEMBER 10, MITOCHONDRIAL"/>
    <property type="match status" value="1"/>
</dbReference>
<evidence type="ECO:0000313" key="13">
    <source>
        <dbReference type="EMBL" id="CCV64596.1"/>
    </source>
</evidence>
<dbReference type="InterPro" id="IPR017871">
    <property type="entry name" value="ABC_transporter-like_CS"/>
</dbReference>
<dbReference type="CDD" id="cd18547">
    <property type="entry name" value="ABC_6TM_Tm288_like"/>
    <property type="match status" value="1"/>
</dbReference>
<evidence type="ECO:0000256" key="10">
    <source>
        <dbReference type="SAM" id="Phobius"/>
    </source>
</evidence>
<organism evidence="13 14">
    <name type="scientific">Alteracholeplasma palmae (strain ATCC 49389 / J233)</name>
    <name type="common">Acholeplasma palmae</name>
    <dbReference type="NCBI Taxonomy" id="1318466"/>
    <lineage>
        <taxon>Bacteria</taxon>
        <taxon>Bacillati</taxon>
        <taxon>Mycoplasmatota</taxon>
        <taxon>Mollicutes</taxon>
        <taxon>Acholeplasmatales</taxon>
        <taxon>Acholeplasmataceae</taxon>
        <taxon>Acholeplasma</taxon>
    </lineage>
</organism>
<dbReference type="Pfam" id="PF00664">
    <property type="entry name" value="ABC_membrane"/>
    <property type="match status" value="1"/>
</dbReference>
<dbReference type="Gene3D" id="1.20.1560.10">
    <property type="entry name" value="ABC transporter type 1, transmembrane domain"/>
    <property type="match status" value="1"/>
</dbReference>
<reference evidence="13 14" key="1">
    <citation type="journal article" date="2013" name="J. Mol. Microbiol. Biotechnol.">
        <title>Analysis of the Complete Genomes of Acholeplasma brassicae , A. palmae and A. laidlawii and Their Comparison to the Obligate Parasites from ' Candidatus Phytoplasma'.</title>
        <authorList>
            <person name="Kube M."/>
            <person name="Siewert C."/>
            <person name="Migdoll A.M."/>
            <person name="Duduk B."/>
            <person name="Holz S."/>
            <person name="Rabus R."/>
            <person name="Seemuller E."/>
            <person name="Mitrovic J."/>
            <person name="Muller I."/>
            <person name="Buttner C."/>
            <person name="Reinhardt R."/>
        </authorList>
    </citation>
    <scope>NUCLEOTIDE SEQUENCE [LARGE SCALE GENOMIC DNA]</scope>
    <source>
        <strain evidence="13 14">J233</strain>
    </source>
</reference>
<dbReference type="InterPro" id="IPR003439">
    <property type="entry name" value="ABC_transporter-like_ATP-bd"/>
</dbReference>
<gene>
    <name evidence="13" type="ORF">BN85410190</name>
</gene>
<dbReference type="Proteomes" id="UP000032740">
    <property type="component" value="Chromosome"/>
</dbReference>
<dbReference type="InterPro" id="IPR036640">
    <property type="entry name" value="ABC1_TM_sf"/>
</dbReference>
<evidence type="ECO:0000256" key="6">
    <source>
        <dbReference type="ARBA" id="ARBA00022741"/>
    </source>
</evidence>
<dbReference type="KEGG" id="apal:BN85410190"/>
<protein>
    <submittedName>
        <fullName evidence="13">ABC-type transport system, permease and ATP-binding components</fullName>
    </submittedName>
</protein>
<dbReference type="PROSITE" id="PS00211">
    <property type="entry name" value="ABC_TRANSPORTER_1"/>
    <property type="match status" value="1"/>
</dbReference>
<feature type="transmembrane region" description="Helical" evidence="10">
    <location>
        <begin position="71"/>
        <end position="93"/>
    </location>
</feature>
<name>U4KS02_ALTPJ</name>
<comment type="similarity">
    <text evidence="2">Belongs to the ABC transporter superfamily.</text>
</comment>
<evidence type="ECO:0000259" key="11">
    <source>
        <dbReference type="PROSITE" id="PS50893"/>
    </source>
</evidence>
<dbReference type="InterPro" id="IPR011527">
    <property type="entry name" value="ABC1_TM_dom"/>
</dbReference>
<dbReference type="SUPFAM" id="SSF52540">
    <property type="entry name" value="P-loop containing nucleoside triphosphate hydrolases"/>
    <property type="match status" value="1"/>
</dbReference>
<comment type="subcellular location">
    <subcellularLocation>
        <location evidence="1">Cell membrane</location>
        <topology evidence="1">Multi-pass membrane protein</topology>
    </subcellularLocation>
</comment>
<dbReference type="SMART" id="SM00382">
    <property type="entry name" value="AAA"/>
    <property type="match status" value="1"/>
</dbReference>
<keyword evidence="7 13" id="KW-0067">ATP-binding</keyword>
<feature type="transmembrane region" description="Helical" evidence="10">
    <location>
        <begin position="257"/>
        <end position="279"/>
    </location>
</feature>
<dbReference type="HOGENOM" id="CLU_000604_84_3_14"/>
<dbReference type="STRING" id="1318466.BN85410190"/>
<evidence type="ECO:0000256" key="1">
    <source>
        <dbReference type="ARBA" id="ARBA00004651"/>
    </source>
</evidence>
<dbReference type="RefSeq" id="WP_026660836.1">
    <property type="nucleotide sequence ID" value="NC_022538.1"/>
</dbReference>
<dbReference type="Pfam" id="PF00005">
    <property type="entry name" value="ABC_tran"/>
    <property type="match status" value="1"/>
</dbReference>
<dbReference type="InterPro" id="IPR003593">
    <property type="entry name" value="AAA+_ATPase"/>
</dbReference>
<keyword evidence="8 10" id="KW-1133">Transmembrane helix</keyword>
<feature type="transmembrane region" description="Helical" evidence="10">
    <location>
        <begin position="30"/>
        <end position="51"/>
    </location>
</feature>
<keyword evidence="14" id="KW-1185">Reference proteome</keyword>
<evidence type="ECO:0000256" key="2">
    <source>
        <dbReference type="ARBA" id="ARBA00005417"/>
    </source>
</evidence>
<dbReference type="OrthoDB" id="383768at2"/>
<dbReference type="EMBL" id="FO681347">
    <property type="protein sequence ID" value="CCV64596.1"/>
    <property type="molecule type" value="Genomic_DNA"/>
</dbReference>
<evidence type="ECO:0000259" key="12">
    <source>
        <dbReference type="PROSITE" id="PS50929"/>
    </source>
</evidence>
<dbReference type="InterPro" id="IPR027417">
    <property type="entry name" value="P-loop_NTPase"/>
</dbReference>
<keyword evidence="6" id="KW-0547">Nucleotide-binding</keyword>
<accession>U4KS02</accession>
<keyword evidence="3" id="KW-0813">Transport</keyword>
<evidence type="ECO:0000313" key="14">
    <source>
        <dbReference type="Proteomes" id="UP000032740"/>
    </source>
</evidence>
<feature type="transmembrane region" description="Helical" evidence="10">
    <location>
        <begin position="149"/>
        <end position="166"/>
    </location>
</feature>
<feature type="transmembrane region" description="Helical" evidence="10">
    <location>
        <begin position="172"/>
        <end position="189"/>
    </location>
</feature>
<evidence type="ECO:0000256" key="7">
    <source>
        <dbReference type="ARBA" id="ARBA00022840"/>
    </source>
</evidence>
<dbReference type="Gene3D" id="3.40.50.300">
    <property type="entry name" value="P-loop containing nucleotide triphosphate hydrolases"/>
    <property type="match status" value="1"/>
</dbReference>
<evidence type="ECO:0000256" key="3">
    <source>
        <dbReference type="ARBA" id="ARBA00022448"/>
    </source>
</evidence>
<dbReference type="CDD" id="cd03254">
    <property type="entry name" value="ABCC_Glucan_exporter_like"/>
    <property type="match status" value="1"/>
</dbReference>
<dbReference type="AlphaFoldDB" id="U4KS02"/>
<dbReference type="FunFam" id="3.40.50.300:FF:000287">
    <property type="entry name" value="Multidrug ABC transporter ATP-binding protein"/>
    <property type="match status" value="1"/>
</dbReference>